<dbReference type="EMBL" id="BJXR01000048">
    <property type="protein sequence ID" value="GEN11549.1"/>
    <property type="molecule type" value="Genomic_DNA"/>
</dbReference>
<organism evidence="2 5">
    <name type="scientific">Myxococcus fulvus</name>
    <dbReference type="NCBI Taxonomy" id="33"/>
    <lineage>
        <taxon>Bacteria</taxon>
        <taxon>Pseudomonadati</taxon>
        <taxon>Myxococcota</taxon>
        <taxon>Myxococcia</taxon>
        <taxon>Myxococcales</taxon>
        <taxon>Cystobacterineae</taxon>
        <taxon>Myxococcaceae</taxon>
        <taxon>Myxococcus</taxon>
    </lineage>
</organism>
<dbReference type="GO" id="GO:0016747">
    <property type="term" value="F:acyltransferase activity, transferring groups other than amino-acyl groups"/>
    <property type="evidence" value="ECO:0007669"/>
    <property type="project" value="InterPro"/>
</dbReference>
<name>A0A511TBI7_MYXFU</name>
<sequence length="437" mass="47227">MTPPLVLLGSGYTLTRLAVGQAQAGREVLATTRDPARREELQRAGARVASLEDALLQTKGAYVVVSIPPEAGLDVALAQALAAQPPARLMYLSSTGVYGGARGVVDEDTPVDVTWPASLPRLEAESRYLPLGAMVLRIAGIYGPGRGAHSRLLSGNLRLPDKGGRISRIHVDDLGAAILAVLERGTPGALYCAADDRAAPLEETVTWLAHRLGMSPPPRVPLETLHESLRGDRAISNERLKELGWTPRYPDFVQGFTAVLKEEGRSSGEGDIAIRPVFPSEAEAFFALRLRALKEHPESFGTSFEEESLRSLDEMRARLESSDSQRVLGAYDGTKLVGMVGVRREPRRKSAHKAVVWGMYVPAEAQSRGLGRRLLQAAIAEGRKLPGVEQLLLAVVAGNTSAHELYRSVGFQTYGVEPRALKIGGAYVDEELMVLTY</sequence>
<gene>
    <name evidence="2" type="ORF">MFU01_65860</name>
    <name evidence="3" type="ORF">SAMN05443572_10588</name>
</gene>
<evidence type="ECO:0000313" key="2">
    <source>
        <dbReference type="EMBL" id="GEN11549.1"/>
    </source>
</evidence>
<evidence type="ECO:0000259" key="1">
    <source>
        <dbReference type="PROSITE" id="PS51186"/>
    </source>
</evidence>
<dbReference type="EMBL" id="FOIB01000005">
    <property type="protein sequence ID" value="SEU12091.1"/>
    <property type="molecule type" value="Genomic_DNA"/>
</dbReference>
<dbReference type="OrthoDB" id="9808276at2"/>
<evidence type="ECO:0000313" key="3">
    <source>
        <dbReference type="EMBL" id="SEU12091.1"/>
    </source>
</evidence>
<dbReference type="RefSeq" id="WP_074954680.1">
    <property type="nucleotide sequence ID" value="NZ_BJXR01000048.1"/>
</dbReference>
<reference evidence="2 5" key="2">
    <citation type="submission" date="2019-07" db="EMBL/GenBank/DDBJ databases">
        <title>Whole genome shotgun sequence of Myxococcus fulvus NBRC 100333.</title>
        <authorList>
            <person name="Hosoyama A."/>
            <person name="Uohara A."/>
            <person name="Ohji S."/>
            <person name="Ichikawa N."/>
        </authorList>
    </citation>
    <scope>NUCLEOTIDE SEQUENCE [LARGE SCALE GENOMIC DNA]</scope>
    <source>
        <strain evidence="2 5">NBRC 100333</strain>
    </source>
</reference>
<reference evidence="3 4" key="1">
    <citation type="submission" date="2016-10" db="EMBL/GenBank/DDBJ databases">
        <authorList>
            <person name="Varghese N."/>
            <person name="Submissions S."/>
        </authorList>
    </citation>
    <scope>NUCLEOTIDE SEQUENCE [LARGE SCALE GENOMIC DNA]</scope>
    <source>
        <strain evidence="3 4">DSM 16525</strain>
    </source>
</reference>
<dbReference type="InterPro" id="IPR036291">
    <property type="entry name" value="NAD(P)-bd_dom_sf"/>
</dbReference>
<dbReference type="InterPro" id="IPR051783">
    <property type="entry name" value="NAD(P)-dependent_oxidoreduct"/>
</dbReference>
<dbReference type="Pfam" id="PF00583">
    <property type="entry name" value="Acetyltransf_1"/>
    <property type="match status" value="1"/>
</dbReference>
<dbReference type="InterPro" id="IPR016181">
    <property type="entry name" value="Acyl_CoA_acyltransferase"/>
</dbReference>
<dbReference type="Gene3D" id="3.40.630.30">
    <property type="match status" value="1"/>
</dbReference>
<dbReference type="GO" id="GO:0004029">
    <property type="term" value="F:aldehyde dehydrogenase (NAD+) activity"/>
    <property type="evidence" value="ECO:0007669"/>
    <property type="project" value="TreeGrafter"/>
</dbReference>
<evidence type="ECO:0000313" key="5">
    <source>
        <dbReference type="Proteomes" id="UP000321514"/>
    </source>
</evidence>
<dbReference type="CDD" id="cd04301">
    <property type="entry name" value="NAT_SF"/>
    <property type="match status" value="1"/>
</dbReference>
<proteinExistence type="predicted"/>
<dbReference type="AlphaFoldDB" id="A0A511TBI7"/>
<dbReference type="SUPFAM" id="SSF51735">
    <property type="entry name" value="NAD(P)-binding Rossmann-fold domains"/>
    <property type="match status" value="1"/>
</dbReference>
<feature type="domain" description="N-acetyltransferase" evidence="1">
    <location>
        <begin position="272"/>
        <end position="434"/>
    </location>
</feature>
<dbReference type="PANTHER" id="PTHR48079:SF6">
    <property type="entry name" value="NAD(P)-BINDING DOMAIN-CONTAINING PROTEIN-RELATED"/>
    <property type="match status" value="1"/>
</dbReference>
<dbReference type="STRING" id="1334629.MFUL124B02_25625"/>
<dbReference type="Gene3D" id="3.40.50.720">
    <property type="entry name" value="NAD(P)-binding Rossmann-like Domain"/>
    <property type="match status" value="1"/>
</dbReference>
<dbReference type="Proteomes" id="UP000321514">
    <property type="component" value="Unassembled WGS sequence"/>
</dbReference>
<dbReference type="PANTHER" id="PTHR48079">
    <property type="entry name" value="PROTEIN YEEZ"/>
    <property type="match status" value="1"/>
</dbReference>
<accession>A0A511TBI7</accession>
<dbReference type="InterPro" id="IPR000182">
    <property type="entry name" value="GNAT_dom"/>
</dbReference>
<dbReference type="GO" id="GO:0005737">
    <property type="term" value="C:cytoplasm"/>
    <property type="evidence" value="ECO:0007669"/>
    <property type="project" value="TreeGrafter"/>
</dbReference>
<dbReference type="SUPFAM" id="SSF55729">
    <property type="entry name" value="Acyl-CoA N-acyltransferases (Nat)"/>
    <property type="match status" value="1"/>
</dbReference>
<dbReference type="Proteomes" id="UP000183760">
    <property type="component" value="Unassembled WGS sequence"/>
</dbReference>
<evidence type="ECO:0000313" key="4">
    <source>
        <dbReference type="Proteomes" id="UP000183760"/>
    </source>
</evidence>
<protein>
    <submittedName>
        <fullName evidence="3">Nucleoside-diphosphate-sugar epimerase</fullName>
    </submittedName>
</protein>
<dbReference type="PROSITE" id="PS51186">
    <property type="entry name" value="GNAT"/>
    <property type="match status" value="1"/>
</dbReference>
<keyword evidence="4" id="KW-1185">Reference proteome</keyword>
<comment type="caution">
    <text evidence="2">The sequence shown here is derived from an EMBL/GenBank/DDBJ whole genome shotgun (WGS) entry which is preliminary data.</text>
</comment>